<gene>
    <name evidence="2" type="ORF">BGAL_0615g00030</name>
</gene>
<accession>A0A4S8QV29</accession>
<sequence length="92" mass="10074">MSQIQNQESLIVAGMDNLEINFQAGLRSIVENKAGNPIMERFRMSTSKTASHSHPAPTATSQTNVQMVRGSNQAEVRKASPPNPPKKKIRTS</sequence>
<organism evidence="2 3">
    <name type="scientific">Botrytis galanthina</name>
    <dbReference type="NCBI Taxonomy" id="278940"/>
    <lineage>
        <taxon>Eukaryota</taxon>
        <taxon>Fungi</taxon>
        <taxon>Dikarya</taxon>
        <taxon>Ascomycota</taxon>
        <taxon>Pezizomycotina</taxon>
        <taxon>Leotiomycetes</taxon>
        <taxon>Helotiales</taxon>
        <taxon>Sclerotiniaceae</taxon>
        <taxon>Botrytis</taxon>
    </lineage>
</organism>
<feature type="region of interest" description="Disordered" evidence="1">
    <location>
        <begin position="40"/>
        <end position="92"/>
    </location>
</feature>
<protein>
    <submittedName>
        <fullName evidence="2">Uncharacterized protein</fullName>
    </submittedName>
</protein>
<proteinExistence type="predicted"/>
<name>A0A4S8QV29_9HELO</name>
<evidence type="ECO:0000313" key="2">
    <source>
        <dbReference type="EMBL" id="THV44574.1"/>
    </source>
</evidence>
<dbReference type="Proteomes" id="UP000308671">
    <property type="component" value="Unassembled WGS sequence"/>
</dbReference>
<keyword evidence="3" id="KW-1185">Reference proteome</keyword>
<feature type="compositionally biased region" description="Polar residues" evidence="1">
    <location>
        <begin position="44"/>
        <end position="74"/>
    </location>
</feature>
<comment type="caution">
    <text evidence="2">The sequence shown here is derived from an EMBL/GenBank/DDBJ whole genome shotgun (WGS) entry which is preliminary data.</text>
</comment>
<dbReference type="AlphaFoldDB" id="A0A4S8QV29"/>
<evidence type="ECO:0000313" key="3">
    <source>
        <dbReference type="Proteomes" id="UP000308671"/>
    </source>
</evidence>
<dbReference type="EMBL" id="PQXL01000613">
    <property type="protein sequence ID" value="THV44574.1"/>
    <property type="molecule type" value="Genomic_DNA"/>
</dbReference>
<reference evidence="2 3" key="1">
    <citation type="submission" date="2017-12" db="EMBL/GenBank/DDBJ databases">
        <title>Comparative genomics of Botrytis spp.</title>
        <authorList>
            <person name="Valero-Jimenez C.A."/>
            <person name="Tapia P."/>
            <person name="Veloso J."/>
            <person name="Silva-Moreno E."/>
            <person name="Staats M."/>
            <person name="Valdes J.H."/>
            <person name="Van Kan J.A.L."/>
        </authorList>
    </citation>
    <scope>NUCLEOTIDE SEQUENCE [LARGE SCALE GENOMIC DNA]</scope>
    <source>
        <strain evidence="2 3">MUCL435</strain>
    </source>
</reference>
<evidence type="ECO:0000256" key="1">
    <source>
        <dbReference type="SAM" id="MobiDB-lite"/>
    </source>
</evidence>